<protein>
    <recommendedName>
        <fullName evidence="3">tRNA threonylcarbamoyladenosine biosynthesis protein TsaE</fullName>
    </recommendedName>
    <alternativeName>
        <fullName evidence="10">t(6)A37 threonylcarbamoyladenosine biosynthesis protein TsaE</fullName>
    </alternativeName>
</protein>
<dbReference type="GO" id="GO:0005524">
    <property type="term" value="F:ATP binding"/>
    <property type="evidence" value="ECO:0007669"/>
    <property type="project" value="UniProtKB-KW"/>
</dbReference>
<dbReference type="EMBL" id="QGGI01000001">
    <property type="protein sequence ID" value="PWJ96520.1"/>
    <property type="molecule type" value="Genomic_DNA"/>
</dbReference>
<evidence type="ECO:0000256" key="9">
    <source>
        <dbReference type="ARBA" id="ARBA00022842"/>
    </source>
</evidence>
<keyword evidence="8" id="KW-0067">ATP-binding</keyword>
<keyword evidence="7" id="KW-0547">Nucleotide-binding</keyword>
<evidence type="ECO:0000256" key="10">
    <source>
        <dbReference type="ARBA" id="ARBA00032441"/>
    </source>
</evidence>
<keyword evidence="12" id="KW-1185">Reference proteome</keyword>
<proteinExistence type="inferred from homology"/>
<comment type="caution">
    <text evidence="11">The sequence shown here is derived from an EMBL/GenBank/DDBJ whole genome shotgun (WGS) entry which is preliminary data.</text>
</comment>
<dbReference type="GO" id="GO:0002949">
    <property type="term" value="P:tRNA threonylcarbamoyladenosine modification"/>
    <property type="evidence" value="ECO:0007669"/>
    <property type="project" value="InterPro"/>
</dbReference>
<dbReference type="InterPro" id="IPR027417">
    <property type="entry name" value="P-loop_NTPase"/>
</dbReference>
<dbReference type="GO" id="GO:0005737">
    <property type="term" value="C:cytoplasm"/>
    <property type="evidence" value="ECO:0007669"/>
    <property type="project" value="UniProtKB-SubCell"/>
</dbReference>
<sequence>MKIKKGDKILLFGELGAGKTTFSQFLIKNILKEIDYVSSPTFSIMNEYGEDIKIYHADLYRIADPYEIEYIDLFNDEEGIYLIEWAEYLDYLTPKNRLEIKIKYNEDIKYRDIEINYIGNEYDEKFQEELI</sequence>
<evidence type="ECO:0000256" key="5">
    <source>
        <dbReference type="ARBA" id="ARBA00022694"/>
    </source>
</evidence>
<evidence type="ECO:0000256" key="4">
    <source>
        <dbReference type="ARBA" id="ARBA00022490"/>
    </source>
</evidence>
<accession>A0AA45C8Y5</accession>
<dbReference type="GO" id="GO:0046872">
    <property type="term" value="F:metal ion binding"/>
    <property type="evidence" value="ECO:0007669"/>
    <property type="project" value="UniProtKB-KW"/>
</dbReference>
<dbReference type="Proteomes" id="UP000245921">
    <property type="component" value="Unassembled WGS sequence"/>
</dbReference>
<keyword evidence="4" id="KW-0963">Cytoplasm</keyword>
<dbReference type="Pfam" id="PF02367">
    <property type="entry name" value="TsaE"/>
    <property type="match status" value="1"/>
</dbReference>
<keyword evidence="9" id="KW-0460">Magnesium</keyword>
<comment type="subcellular location">
    <subcellularLocation>
        <location evidence="1">Cytoplasm</location>
    </subcellularLocation>
</comment>
<evidence type="ECO:0000256" key="3">
    <source>
        <dbReference type="ARBA" id="ARBA00019010"/>
    </source>
</evidence>
<evidence type="ECO:0000313" key="11">
    <source>
        <dbReference type="EMBL" id="PWJ96520.1"/>
    </source>
</evidence>
<evidence type="ECO:0000256" key="1">
    <source>
        <dbReference type="ARBA" id="ARBA00004496"/>
    </source>
</evidence>
<reference evidence="11 12" key="1">
    <citation type="submission" date="2018-05" db="EMBL/GenBank/DDBJ databases">
        <title>Genomic Encyclopedia of Type Strains, Phase IV (KMG-IV): sequencing the most valuable type-strain genomes for metagenomic binning, comparative biology and taxonomic classification.</title>
        <authorList>
            <person name="Goeker M."/>
        </authorList>
    </citation>
    <scope>NUCLEOTIDE SEQUENCE [LARGE SCALE GENOMIC DNA]</scope>
    <source>
        <strain evidence="11 12">DSM 24906</strain>
    </source>
</reference>
<evidence type="ECO:0000256" key="7">
    <source>
        <dbReference type="ARBA" id="ARBA00022741"/>
    </source>
</evidence>
<dbReference type="PANTHER" id="PTHR33540:SF2">
    <property type="entry name" value="TRNA THREONYLCARBAMOYLADENOSINE BIOSYNTHESIS PROTEIN TSAE"/>
    <property type="match status" value="1"/>
</dbReference>
<comment type="similarity">
    <text evidence="2">Belongs to the TsaE family.</text>
</comment>
<evidence type="ECO:0000256" key="2">
    <source>
        <dbReference type="ARBA" id="ARBA00007599"/>
    </source>
</evidence>
<dbReference type="AlphaFoldDB" id="A0AA45C8Y5"/>
<dbReference type="InterPro" id="IPR003442">
    <property type="entry name" value="T6A_TsaE"/>
</dbReference>
<evidence type="ECO:0000256" key="6">
    <source>
        <dbReference type="ARBA" id="ARBA00022723"/>
    </source>
</evidence>
<evidence type="ECO:0000256" key="8">
    <source>
        <dbReference type="ARBA" id="ARBA00022840"/>
    </source>
</evidence>
<dbReference type="SUPFAM" id="SSF52540">
    <property type="entry name" value="P-loop containing nucleoside triphosphate hydrolases"/>
    <property type="match status" value="1"/>
</dbReference>
<keyword evidence="6" id="KW-0479">Metal-binding</keyword>
<dbReference type="PANTHER" id="PTHR33540">
    <property type="entry name" value="TRNA THREONYLCARBAMOYLADENOSINE BIOSYNTHESIS PROTEIN TSAE"/>
    <property type="match status" value="1"/>
</dbReference>
<evidence type="ECO:0000313" key="12">
    <source>
        <dbReference type="Proteomes" id="UP000245921"/>
    </source>
</evidence>
<dbReference type="NCBIfam" id="TIGR00150">
    <property type="entry name" value="T6A_YjeE"/>
    <property type="match status" value="1"/>
</dbReference>
<gene>
    <name evidence="11" type="ORF">C7380_10192</name>
</gene>
<dbReference type="Gene3D" id="3.40.50.300">
    <property type="entry name" value="P-loop containing nucleotide triphosphate hydrolases"/>
    <property type="match status" value="1"/>
</dbReference>
<keyword evidence="5" id="KW-0819">tRNA processing</keyword>
<organism evidence="11 12">
    <name type="scientific">Oceanotoga teriensis</name>
    <dbReference type="NCBI Taxonomy" id="515440"/>
    <lineage>
        <taxon>Bacteria</taxon>
        <taxon>Thermotogati</taxon>
        <taxon>Thermotogota</taxon>
        <taxon>Thermotogae</taxon>
        <taxon>Petrotogales</taxon>
        <taxon>Petrotogaceae</taxon>
        <taxon>Oceanotoga</taxon>
    </lineage>
</organism>
<name>A0AA45C8Y5_9BACT</name>